<dbReference type="SUPFAM" id="SSF52540">
    <property type="entry name" value="P-loop containing nucleoside triphosphate hydrolases"/>
    <property type="match status" value="1"/>
</dbReference>
<sequence>MIEEVTIRNVGGVASATLRFDRGLTVITGESGAGKSSLVRALELLGGKRSQSAFLRSGEEEGSVEAVLAGVSGERAGGAFTEEEDGSVLFARRTFSRSGRNRTFFQDRAVPLSTFSSVMNEEMRIQSQFAQIELLDPKRQMEILDFCGGDEVSALKEALSRTFTGALECDRSLRAAKAREQEVKTRFQDGEAILTAAKALKLVPGCEGAWESQVQNLSLRLETLKRIKENLLRITGGTAGQGLLDLLESSGLDLLRTIEDDEGRLGKLFNEGLERLQVFVREASNMTAGQSVEEMERERDLLEKRAGILRKLKRATGTATAEEFLNWCEEAKTASEWMREQERLSSELTEKGRALRKEAARLAAELRALRSEAAAKLEREVNLHLAGLAMEDCRFSVRLSGLEKIRSTGADDVSFTLAAGGRGETPVNRTASGGELSRILLALQLSLPEASLPPTLVFDEVEAGLGGRAAVLAGYKLRDLSRRCQVILVTHEATIASLAEHHYMVRKNGESVEAVRLDEDERAAEIARMLSGDSGLPEALEHAKKLLSGRHEAAGSAVNLNPQVRSLK</sequence>
<name>A0A4R8M199_9BACT</name>
<dbReference type="EMBL" id="SORI01000024">
    <property type="protein sequence ID" value="TDY55396.1"/>
    <property type="molecule type" value="Genomic_DNA"/>
</dbReference>
<comment type="caution">
    <text evidence="12">The sequence shown here is derived from an EMBL/GenBank/DDBJ whole genome shotgun (WGS) entry which is preliminary data.</text>
</comment>
<evidence type="ECO:0000313" key="13">
    <source>
        <dbReference type="Proteomes" id="UP000295066"/>
    </source>
</evidence>
<dbReference type="PANTHER" id="PTHR11059">
    <property type="entry name" value="DNA REPAIR PROTEIN RECN"/>
    <property type="match status" value="1"/>
</dbReference>
<keyword evidence="4" id="KW-0547">Nucleotide-binding</keyword>
<accession>A0A4R8M199</accession>
<dbReference type="Gene3D" id="3.40.50.300">
    <property type="entry name" value="P-loop containing nucleotide triphosphate hydrolases"/>
    <property type="match status" value="2"/>
</dbReference>
<feature type="coiled-coil region" evidence="10">
    <location>
        <begin position="338"/>
        <end position="379"/>
    </location>
</feature>
<evidence type="ECO:0000256" key="9">
    <source>
        <dbReference type="PIRNR" id="PIRNR003128"/>
    </source>
</evidence>
<dbReference type="Pfam" id="PF02463">
    <property type="entry name" value="SMC_N"/>
    <property type="match status" value="1"/>
</dbReference>
<gene>
    <name evidence="12" type="ORF">C8D99_12437</name>
</gene>
<comment type="function">
    <text evidence="1 9">May be involved in recombinational repair of damaged DNA.</text>
</comment>
<evidence type="ECO:0000256" key="10">
    <source>
        <dbReference type="SAM" id="Coils"/>
    </source>
</evidence>
<dbReference type="GO" id="GO:0006310">
    <property type="term" value="P:DNA recombination"/>
    <property type="evidence" value="ECO:0007669"/>
    <property type="project" value="InterPro"/>
</dbReference>
<proteinExistence type="inferred from homology"/>
<evidence type="ECO:0000313" key="12">
    <source>
        <dbReference type="EMBL" id="TDY55396.1"/>
    </source>
</evidence>
<dbReference type="OrthoDB" id="9806954at2"/>
<keyword evidence="7 9" id="KW-0234">DNA repair</keyword>
<dbReference type="InterPro" id="IPR004604">
    <property type="entry name" value="DNA_recomb/repair_RecN"/>
</dbReference>
<organism evidence="12 13">
    <name type="scientific">Aminivibrio pyruvatiphilus</name>
    <dbReference type="NCBI Taxonomy" id="1005740"/>
    <lineage>
        <taxon>Bacteria</taxon>
        <taxon>Thermotogati</taxon>
        <taxon>Synergistota</taxon>
        <taxon>Synergistia</taxon>
        <taxon>Synergistales</taxon>
        <taxon>Aminobacteriaceae</taxon>
        <taxon>Aminivibrio</taxon>
    </lineage>
</organism>
<dbReference type="Proteomes" id="UP000295066">
    <property type="component" value="Unassembled WGS sequence"/>
</dbReference>
<dbReference type="GO" id="GO:0006281">
    <property type="term" value="P:DNA repair"/>
    <property type="evidence" value="ECO:0007669"/>
    <property type="project" value="UniProtKB-KW"/>
</dbReference>
<feature type="domain" description="RecF/RecN/SMC N-terminal" evidence="11">
    <location>
        <begin position="2"/>
        <end position="507"/>
    </location>
</feature>
<evidence type="ECO:0000256" key="3">
    <source>
        <dbReference type="ARBA" id="ARBA00021315"/>
    </source>
</evidence>
<dbReference type="InterPro" id="IPR003395">
    <property type="entry name" value="RecF/RecN/SMC_N"/>
</dbReference>
<dbReference type="PANTHER" id="PTHR11059:SF0">
    <property type="entry name" value="DNA REPAIR PROTEIN RECN"/>
    <property type="match status" value="1"/>
</dbReference>
<keyword evidence="6" id="KW-0067">ATP-binding</keyword>
<keyword evidence="5 9" id="KW-0227">DNA damage</keyword>
<evidence type="ECO:0000256" key="1">
    <source>
        <dbReference type="ARBA" id="ARBA00003618"/>
    </source>
</evidence>
<keyword evidence="13" id="KW-1185">Reference proteome</keyword>
<evidence type="ECO:0000256" key="7">
    <source>
        <dbReference type="ARBA" id="ARBA00023204"/>
    </source>
</evidence>
<evidence type="ECO:0000256" key="5">
    <source>
        <dbReference type="ARBA" id="ARBA00022763"/>
    </source>
</evidence>
<dbReference type="PIRSF" id="PIRSF003128">
    <property type="entry name" value="RecN"/>
    <property type="match status" value="1"/>
</dbReference>
<dbReference type="AlphaFoldDB" id="A0A4R8M199"/>
<evidence type="ECO:0000256" key="4">
    <source>
        <dbReference type="ARBA" id="ARBA00022741"/>
    </source>
</evidence>
<feature type="coiled-coil region" evidence="10">
    <location>
        <begin position="285"/>
        <end position="312"/>
    </location>
</feature>
<dbReference type="GO" id="GO:0005524">
    <property type="term" value="F:ATP binding"/>
    <property type="evidence" value="ECO:0007669"/>
    <property type="project" value="UniProtKB-KW"/>
</dbReference>
<comment type="similarity">
    <text evidence="2 9">Belongs to the RecN family.</text>
</comment>
<dbReference type="GO" id="GO:0043590">
    <property type="term" value="C:bacterial nucleoid"/>
    <property type="evidence" value="ECO:0007669"/>
    <property type="project" value="TreeGrafter"/>
</dbReference>
<dbReference type="GO" id="GO:0009432">
    <property type="term" value="P:SOS response"/>
    <property type="evidence" value="ECO:0007669"/>
    <property type="project" value="TreeGrafter"/>
</dbReference>
<dbReference type="RefSeq" id="WP_133958989.1">
    <property type="nucleotide sequence ID" value="NZ_SORI01000024.1"/>
</dbReference>
<evidence type="ECO:0000259" key="11">
    <source>
        <dbReference type="Pfam" id="PF02463"/>
    </source>
</evidence>
<keyword evidence="10" id="KW-0175">Coiled coil</keyword>
<evidence type="ECO:0000256" key="8">
    <source>
        <dbReference type="ARBA" id="ARBA00033408"/>
    </source>
</evidence>
<dbReference type="InterPro" id="IPR027417">
    <property type="entry name" value="P-loop_NTPase"/>
</dbReference>
<evidence type="ECO:0000256" key="6">
    <source>
        <dbReference type="ARBA" id="ARBA00022840"/>
    </source>
</evidence>
<reference evidence="12 13" key="1">
    <citation type="submission" date="2019-03" db="EMBL/GenBank/DDBJ databases">
        <title>Genomic Encyclopedia of Type Strains, Phase IV (KMG-IV): sequencing the most valuable type-strain genomes for metagenomic binning, comparative biology and taxonomic classification.</title>
        <authorList>
            <person name="Goeker M."/>
        </authorList>
    </citation>
    <scope>NUCLEOTIDE SEQUENCE [LARGE SCALE GENOMIC DNA]</scope>
    <source>
        <strain evidence="12 13">DSM 25964</strain>
    </source>
</reference>
<evidence type="ECO:0000256" key="2">
    <source>
        <dbReference type="ARBA" id="ARBA00009441"/>
    </source>
</evidence>
<protein>
    <recommendedName>
        <fullName evidence="3 9">DNA repair protein RecN</fullName>
    </recommendedName>
    <alternativeName>
        <fullName evidence="8 9">Recombination protein N</fullName>
    </alternativeName>
</protein>